<dbReference type="SUPFAM" id="SSF52540">
    <property type="entry name" value="P-loop containing nucleoside triphosphate hydrolases"/>
    <property type="match status" value="1"/>
</dbReference>
<comment type="caution">
    <text evidence="3">The sequence shown here is derived from an EMBL/GenBank/DDBJ whole genome shotgun (WGS) entry which is preliminary data.</text>
</comment>
<feature type="domain" description="Sacsin/Nov" evidence="2">
    <location>
        <begin position="51"/>
        <end position="147"/>
    </location>
</feature>
<accession>A0A0A6P8J8</accession>
<dbReference type="InterPro" id="IPR058210">
    <property type="entry name" value="SACS/Nov_dom"/>
</dbReference>
<dbReference type="Pfam" id="PF13245">
    <property type="entry name" value="AAA_19"/>
    <property type="match status" value="1"/>
</dbReference>
<dbReference type="InterPro" id="IPR036890">
    <property type="entry name" value="HATPase_C_sf"/>
</dbReference>
<dbReference type="InterPro" id="IPR027417">
    <property type="entry name" value="P-loop_NTPase"/>
</dbReference>
<evidence type="ECO:0000313" key="3">
    <source>
        <dbReference type="EMBL" id="KHD07125.1"/>
    </source>
</evidence>
<evidence type="ECO:0000259" key="1">
    <source>
        <dbReference type="Pfam" id="PF13087"/>
    </source>
</evidence>
<dbReference type="PANTHER" id="PTHR32387:SF0">
    <property type="entry name" value="PROTEIN NO VEIN"/>
    <property type="match status" value="1"/>
</dbReference>
<keyword evidence="4" id="KW-1185">Reference proteome</keyword>
<evidence type="ECO:0000259" key="2">
    <source>
        <dbReference type="Pfam" id="PF25794"/>
    </source>
</evidence>
<sequence length="1415" mass="164393">MLYSGQPKTKKQHPKIMLTPQQKKLFQRLSTDRQQNAKILKKSAMIGIQTGVIEKYSDQAHFIDELLQNADDVKATHARFILNQTGLIFAHNGSIHFGITDPHTEPEDLGHINAITSIGQSNKQDTQIGKFGLGFKAVFQYTHAPEIYDPPFCFKIENFIVPRLLSRDHPNRQTKETLFYIPFHSPTQAFPHILEKLKNLNHALLFLKYLTQITWTTPQTIQKKYIKTIKPFSDTTAQITIQAQKTQHFLVFSDHAHSIAYRLSQPQPQPPTQILYEQRLPIYCFFPTKEITPLRFILHAPFLLTDSRETIKQNEGWNKKLIQALAQLTVDSLNLIKSLNMLTEEFFNVLPINEADFPTQHLLRALYESVLTHLQSDKPFLPTQSGDYTTRNNAYLAENPALINLLTSEQLSQLVKNKNAQWVFPQTTAPTLRQYVKHHLINQALNSDKLVRCLTKSFIQAQTDDWLIQLYTYLLLEKAHQNELLKTKPILRLKNGKIVSAYNRAGKIQVYFPTEHPSDYPTLKPCFVKHEKSLQFLQALGIDKPKAYEEIKFHILPKYQQNGEITPAEMHRDFQKLLTYFLNCTWRQKKEYLNQLKNLAFCRVRYFADNTIARVAPEQVYFKTDKLINYFKQFPTIYFLESEFYQAYEKKHLKSFFKALGVADKPRLIKIKPNLSARAAIHQGHCTHDYYHFLKYTYDYDIEGLNAFISDMTLEKSKNLWHFLIKLIKDNQEQDIFKGQYHWFYRRDRYYYFEAKFLNTLRQNSWLYNHHHRLKATEISLPQLALNYDTHSEAAQILIEKLEIQSLKAPTGKRAQLEEQLAQKIEALDRIEILESNLIETEKYSIKWFKLLLELEYLHNQARTRMGKKMRLKFSKIEPNSERILILKNPTRYIPSTLEDIADLSLELNFGTKTQNLMIDIISVKESSLGARLKLPAKGIDFKKVQSAVIEIKNPSFLLEHLKKLFRQLPDEDNLQSNLTEKIEFIFGPPGTGKTTYLAQKKILPLMQKDLKILVLTPTNKVADVIVRKMMPETEWLIRFGVTGDKEIEAAGLLKEKSFKIKQLKKCVLVTTIARFLYDGFSTCKLKDYKWDIILFDEASMIMLAQIAYVLYQQKHCRFIVAGDPFQIQPVVLADAWKAENIYSLVELNNFQSPQTVPHNFPITRLTTQYRSLAPVGKLFSQFSYFGLLDHHRKQRIAQLEGFNEITLIKFPVNPFNNIYRSQRIDGGGAYHIYSAILTVELALFLSKQTACQIGIVCPYMTQATLVEKMIAAQQTEPEKIVTGTVHRFQGDEFDIILNLFNAPPQISPNIFLNKQNILNVAISRAKDYLIMIIPDIEGLDKIKRLETILKGDEFKPYFQEFSAAEIEKIIFKQSNYIDENAFIVPHQKVNVYGKAVKKYEVRMDDKAVDILLGV</sequence>
<reference evidence="3 4" key="1">
    <citation type="journal article" date="2016" name="Front. Microbiol.">
        <title>Single-Cell (Meta-)Genomics of a Dimorphic Candidatus Thiomargarita nelsonii Reveals Genomic Plasticity.</title>
        <authorList>
            <person name="Flood B.E."/>
            <person name="Fliss P."/>
            <person name="Jones D.S."/>
            <person name="Dick G.J."/>
            <person name="Jain S."/>
            <person name="Kaster A.K."/>
            <person name="Winkel M."/>
            <person name="Mussmann M."/>
            <person name="Bailey J."/>
        </authorList>
    </citation>
    <scope>NUCLEOTIDE SEQUENCE [LARGE SCALE GENOMIC DNA]</scope>
    <source>
        <strain evidence="3">Hydrate Ridge</strain>
    </source>
</reference>
<dbReference type="Gene3D" id="3.40.50.300">
    <property type="entry name" value="P-loop containing nucleotide triphosphate hydrolases"/>
    <property type="match status" value="2"/>
</dbReference>
<dbReference type="EMBL" id="JSZA02000122">
    <property type="protein sequence ID" value="KHD07125.1"/>
    <property type="molecule type" value="Genomic_DNA"/>
</dbReference>
<evidence type="ECO:0000313" key="4">
    <source>
        <dbReference type="Proteomes" id="UP000030428"/>
    </source>
</evidence>
<feature type="domain" description="DNA2/NAM7 helicase-like C-terminal" evidence="1">
    <location>
        <begin position="1162"/>
        <end position="1333"/>
    </location>
</feature>
<dbReference type="PANTHER" id="PTHR32387">
    <property type="entry name" value="WU:FJ29H11"/>
    <property type="match status" value="1"/>
</dbReference>
<dbReference type="Pfam" id="PF13087">
    <property type="entry name" value="AAA_12"/>
    <property type="match status" value="1"/>
</dbReference>
<dbReference type="InterPro" id="IPR047187">
    <property type="entry name" value="SF1_C_Upf1"/>
</dbReference>
<dbReference type="CDD" id="cd18808">
    <property type="entry name" value="SF1_C_Upf1"/>
    <property type="match status" value="1"/>
</dbReference>
<protein>
    <submittedName>
        <fullName evidence="3">Uncharacterized protein</fullName>
    </submittedName>
</protein>
<dbReference type="NCBIfam" id="NF047352">
    <property type="entry name" value="P_loop_sacsin"/>
    <property type="match status" value="1"/>
</dbReference>
<dbReference type="InterPro" id="IPR052957">
    <property type="entry name" value="Auxin_embryo_med"/>
</dbReference>
<dbReference type="InterPro" id="IPR041679">
    <property type="entry name" value="DNA2/NAM7-like_C"/>
</dbReference>
<name>A0A0A6P8J8_9GAMM</name>
<organism evidence="3 4">
    <name type="scientific">Candidatus Thiomargarita nelsonii</name>
    <dbReference type="NCBI Taxonomy" id="1003181"/>
    <lineage>
        <taxon>Bacteria</taxon>
        <taxon>Pseudomonadati</taxon>
        <taxon>Pseudomonadota</taxon>
        <taxon>Gammaproteobacteria</taxon>
        <taxon>Thiotrichales</taxon>
        <taxon>Thiotrichaceae</taxon>
        <taxon>Thiomargarita</taxon>
    </lineage>
</organism>
<dbReference type="Proteomes" id="UP000030428">
    <property type="component" value="Unassembled WGS sequence"/>
</dbReference>
<gene>
    <name evidence="3" type="ORF">PN36_24005</name>
</gene>
<dbReference type="Pfam" id="PF25794">
    <property type="entry name" value="SACS"/>
    <property type="match status" value="1"/>
</dbReference>
<dbReference type="SUPFAM" id="SSF55874">
    <property type="entry name" value="ATPase domain of HSP90 chaperone/DNA topoisomerase II/histidine kinase"/>
    <property type="match status" value="1"/>
</dbReference>
<proteinExistence type="predicted"/>